<evidence type="ECO:0000256" key="4">
    <source>
        <dbReference type="ARBA" id="ARBA00010136"/>
    </source>
</evidence>
<gene>
    <name evidence="14" type="ORF">CHILSU_LOCUS4610</name>
</gene>
<evidence type="ECO:0000259" key="13">
    <source>
        <dbReference type="SMART" id="SM01263"/>
    </source>
</evidence>
<keyword evidence="6" id="KW-0325">Glycoprotein</keyword>
<evidence type="ECO:0000256" key="12">
    <source>
        <dbReference type="ARBA" id="ARBA00023288"/>
    </source>
</evidence>
<evidence type="ECO:0000256" key="9">
    <source>
        <dbReference type="ARBA" id="ARBA00022801"/>
    </source>
</evidence>
<evidence type="ECO:0000313" key="14">
    <source>
        <dbReference type="EMBL" id="CAH0401387.1"/>
    </source>
</evidence>
<dbReference type="Gene3D" id="1.10.390.10">
    <property type="entry name" value="Neutral Protease Domain 2"/>
    <property type="match status" value="1"/>
</dbReference>
<dbReference type="InterPro" id="IPR015211">
    <property type="entry name" value="Peptidase_M1_C"/>
</dbReference>
<sequence>MKGASILQDPSSFSQPDESVIKHMSLYFNVDFDKNILKGEAILHFNALKETREVVLDSSALDIDSVELEDGTKLLFGLSNHIPNYGSKLNITLPKEVEPNEMFKIKIKYATSPKASALHWLHPNQTSGKMYPYLFSQCGPIHARSVVPCQDTPTVKFTYDAEVTAPAGFTVLMSALRGEDKGNITSFRQPIPILSYLLAIAVGVLEYRTLGPRSKVWSESENIEQSAWEFAYIENYLQAAERFCGPYEWTQYDLLVLPSSFPYGGMENPCLTFVTPSLLSGDKSQADVIVHEIMHSWTGNLVSIASFEHFWLKEGFTVFLERKVDSSLISDSEEAKRSRDFHSFLGLKELNETVNDVLGASNPLTRLVFDLHHAHPDDAITRVPYEKGSLFLRYLEDLLGGPNVFDNFVRSYINKFRNKSLNTNQFKEYLLNYFNYDKRLENVDWNTWLYSSGMPPVIPQYDMTMATAVDLLLETILQGNASFSAADVQNLTVHQRIHLLQELIERPALPLGLLRTLGDEYGFSNSNNAEILYRWLRLCIRSKDKDRLTDIFNFVNHQGRMKFVRPIYRDLYAWEEVRQSAIVNFLKNEPLMMHVSAYTIRKDLHLDNL</sequence>
<dbReference type="InterPro" id="IPR042097">
    <property type="entry name" value="Aminopeptidase_N-like_N_sf"/>
</dbReference>
<keyword evidence="9" id="KW-0378">Hydrolase</keyword>
<evidence type="ECO:0000256" key="5">
    <source>
        <dbReference type="ARBA" id="ARBA00022490"/>
    </source>
</evidence>
<comment type="cofactor">
    <cofactor evidence="1">
        <name>Zn(2+)</name>
        <dbReference type="ChEBI" id="CHEBI:29105"/>
    </cofactor>
</comment>
<keyword evidence="12" id="KW-0449">Lipoprotein</keyword>
<dbReference type="InterPro" id="IPR014782">
    <property type="entry name" value="Peptidase_M1_dom"/>
</dbReference>
<evidence type="ECO:0000256" key="10">
    <source>
        <dbReference type="ARBA" id="ARBA00022833"/>
    </source>
</evidence>
<keyword evidence="7" id="KW-0645">Protease</keyword>
<keyword evidence="11" id="KW-0482">Metalloprotease</keyword>
<dbReference type="InterPro" id="IPR027268">
    <property type="entry name" value="Peptidase_M4/M1_CTD_sf"/>
</dbReference>
<accession>A0ABN8B563</accession>
<dbReference type="InterPro" id="IPR045357">
    <property type="entry name" value="Aminopeptidase_N-like_N"/>
</dbReference>
<dbReference type="SUPFAM" id="SSF55486">
    <property type="entry name" value="Metalloproteases ('zincins'), catalytic domain"/>
    <property type="match status" value="1"/>
</dbReference>
<dbReference type="EMBL" id="OU963912">
    <property type="protein sequence ID" value="CAH0401387.1"/>
    <property type="molecule type" value="Genomic_DNA"/>
</dbReference>
<protein>
    <recommendedName>
        <fullName evidence="13">Peptidase M1 leukotriene A4 hydrolase/aminopeptidase C-terminal domain-containing protein</fullName>
    </recommendedName>
</protein>
<dbReference type="Pfam" id="PF01433">
    <property type="entry name" value="Peptidase_M1"/>
    <property type="match status" value="1"/>
</dbReference>
<dbReference type="Proteomes" id="UP001153292">
    <property type="component" value="Chromosome 19"/>
</dbReference>
<keyword evidence="5" id="KW-0963">Cytoplasm</keyword>
<dbReference type="SUPFAM" id="SSF63737">
    <property type="entry name" value="Leukotriene A4 hydrolase N-terminal domain"/>
    <property type="match status" value="1"/>
</dbReference>
<evidence type="ECO:0000313" key="15">
    <source>
        <dbReference type="Proteomes" id="UP001153292"/>
    </source>
</evidence>
<keyword evidence="10" id="KW-0862">Zinc</keyword>
<evidence type="ECO:0000256" key="1">
    <source>
        <dbReference type="ARBA" id="ARBA00001947"/>
    </source>
</evidence>
<dbReference type="PANTHER" id="PTHR45726">
    <property type="entry name" value="LEUKOTRIENE A-4 HYDROLASE"/>
    <property type="match status" value="1"/>
</dbReference>
<name>A0ABN8B563_CHISP</name>
<dbReference type="Pfam" id="PF09127">
    <property type="entry name" value="Leuk-A4-hydro_C"/>
    <property type="match status" value="1"/>
</dbReference>
<evidence type="ECO:0000256" key="11">
    <source>
        <dbReference type="ARBA" id="ARBA00023049"/>
    </source>
</evidence>
<dbReference type="Gene3D" id="2.60.40.1730">
    <property type="entry name" value="tricorn interacting facor f3 domain"/>
    <property type="match status" value="1"/>
</dbReference>
<dbReference type="InterPro" id="IPR049980">
    <property type="entry name" value="LTA4H_cat"/>
</dbReference>
<dbReference type="SUPFAM" id="SSF48371">
    <property type="entry name" value="ARM repeat"/>
    <property type="match status" value="1"/>
</dbReference>
<dbReference type="SMART" id="SM01263">
    <property type="entry name" value="Leuk-A4-hydro_C"/>
    <property type="match status" value="1"/>
</dbReference>
<dbReference type="PANTHER" id="PTHR45726:SF3">
    <property type="entry name" value="LEUKOTRIENE A-4 HYDROLASE"/>
    <property type="match status" value="1"/>
</dbReference>
<reference evidence="14" key="1">
    <citation type="submission" date="2021-12" db="EMBL/GenBank/DDBJ databases">
        <authorList>
            <person name="King R."/>
        </authorList>
    </citation>
    <scope>NUCLEOTIDE SEQUENCE</scope>
</reference>
<dbReference type="Gene3D" id="1.25.40.320">
    <property type="entry name" value="Peptidase M1, leukotriene A4 hydrolase/aminopeptidase C-terminal domain"/>
    <property type="match status" value="1"/>
</dbReference>
<dbReference type="InterPro" id="IPR034015">
    <property type="entry name" value="M1_LTA4H"/>
</dbReference>
<evidence type="ECO:0000256" key="6">
    <source>
        <dbReference type="ARBA" id="ARBA00022622"/>
    </source>
</evidence>
<keyword evidence="15" id="KW-1185">Reference proteome</keyword>
<keyword evidence="6" id="KW-0336">GPI-anchor</keyword>
<organism evidence="14 15">
    <name type="scientific">Chilo suppressalis</name>
    <name type="common">Asiatic rice borer moth</name>
    <dbReference type="NCBI Taxonomy" id="168631"/>
    <lineage>
        <taxon>Eukaryota</taxon>
        <taxon>Metazoa</taxon>
        <taxon>Ecdysozoa</taxon>
        <taxon>Arthropoda</taxon>
        <taxon>Hexapoda</taxon>
        <taxon>Insecta</taxon>
        <taxon>Pterygota</taxon>
        <taxon>Neoptera</taxon>
        <taxon>Endopterygota</taxon>
        <taxon>Lepidoptera</taxon>
        <taxon>Glossata</taxon>
        <taxon>Ditrysia</taxon>
        <taxon>Pyraloidea</taxon>
        <taxon>Crambidae</taxon>
        <taxon>Crambinae</taxon>
        <taxon>Chilo</taxon>
    </lineage>
</organism>
<dbReference type="Pfam" id="PF17900">
    <property type="entry name" value="Peptidase_M1_N"/>
    <property type="match status" value="1"/>
</dbReference>
<dbReference type="InterPro" id="IPR038502">
    <property type="entry name" value="M1_LTA-4_hydro/amino_C_sf"/>
</dbReference>
<dbReference type="CDD" id="cd09599">
    <property type="entry name" value="M1_LTA4H"/>
    <property type="match status" value="1"/>
</dbReference>
<evidence type="ECO:0000256" key="2">
    <source>
        <dbReference type="ARBA" id="ARBA00004496"/>
    </source>
</evidence>
<evidence type="ECO:0000256" key="3">
    <source>
        <dbReference type="ARBA" id="ARBA00004609"/>
    </source>
</evidence>
<dbReference type="Gene3D" id="3.30.2010.30">
    <property type="match status" value="1"/>
</dbReference>
<evidence type="ECO:0000256" key="7">
    <source>
        <dbReference type="ARBA" id="ARBA00022670"/>
    </source>
</evidence>
<comment type="subcellular location">
    <subcellularLocation>
        <location evidence="3">Cell membrane</location>
        <topology evidence="3">Lipid-anchor</topology>
        <topology evidence="3">GPI-anchor</topology>
    </subcellularLocation>
    <subcellularLocation>
        <location evidence="2">Cytoplasm</location>
    </subcellularLocation>
</comment>
<proteinExistence type="inferred from homology"/>
<dbReference type="PRINTS" id="PR00756">
    <property type="entry name" value="ALADIPTASE"/>
</dbReference>
<feature type="domain" description="Peptidase M1 leukotriene A4 hydrolase/aminopeptidase C-terminal" evidence="13">
    <location>
        <begin position="464"/>
        <end position="604"/>
    </location>
</feature>
<evidence type="ECO:0000256" key="8">
    <source>
        <dbReference type="ARBA" id="ARBA00022723"/>
    </source>
</evidence>
<dbReference type="InterPro" id="IPR016024">
    <property type="entry name" value="ARM-type_fold"/>
</dbReference>
<keyword evidence="6" id="KW-0472">Membrane</keyword>
<comment type="similarity">
    <text evidence="4">Belongs to the peptidase M1 family.</text>
</comment>
<keyword evidence="8" id="KW-0479">Metal-binding</keyword>
<dbReference type="InterPro" id="IPR001930">
    <property type="entry name" value="Peptidase_M1"/>
</dbReference>